<dbReference type="SUPFAM" id="SSF55957">
    <property type="entry name" value="Phosphoglucomutase, C-terminal domain"/>
    <property type="match status" value="1"/>
</dbReference>
<dbReference type="AlphaFoldDB" id="A0A821USB1"/>
<dbReference type="PANTHER" id="PTHR45745:SF1">
    <property type="entry name" value="PHOSPHOGLUCOMUTASE 2B-RELATED"/>
    <property type="match status" value="1"/>
</dbReference>
<name>A0A821USB1_9NEOP</name>
<dbReference type="GO" id="GO:0008973">
    <property type="term" value="F:phosphopentomutase activity"/>
    <property type="evidence" value="ECO:0007669"/>
    <property type="project" value="TreeGrafter"/>
</dbReference>
<dbReference type="InterPro" id="IPR036900">
    <property type="entry name" value="A-D-PHexomutase_C_sf"/>
</dbReference>
<dbReference type="InterPro" id="IPR005846">
    <property type="entry name" value="A-D-PHexomutase_a/b/a-III"/>
</dbReference>
<keyword evidence="5" id="KW-0460">Magnesium</keyword>
<protein>
    <recommendedName>
        <fullName evidence="12">Phosphoglucomutase-2</fullName>
    </recommendedName>
</protein>
<dbReference type="InterPro" id="IPR005844">
    <property type="entry name" value="A-D-PHexomutase_a/b/a-I"/>
</dbReference>
<dbReference type="GO" id="GO:0005975">
    <property type="term" value="P:carbohydrate metabolic process"/>
    <property type="evidence" value="ECO:0007669"/>
    <property type="project" value="InterPro"/>
</dbReference>
<dbReference type="GO" id="GO:0000287">
    <property type="term" value="F:magnesium ion binding"/>
    <property type="evidence" value="ECO:0007669"/>
    <property type="project" value="InterPro"/>
</dbReference>
<dbReference type="InterPro" id="IPR016066">
    <property type="entry name" value="A-D-PHexomutase_CS"/>
</dbReference>
<sequence>MISINSGDSNLNSALHGWLKLDKNSITHHEVLEDIEHCRWDKLKKTMLSRQKFGTAGLRGRMGAGYMCMNDVVVLQTAQGLCSYVKKVCTQSQLSNGIVVGFDGRYNSKRFAELTAKVFISSSIPVHLFSLVCPTPLVSFATILYGAAAGVMVTASHNPKEDNGYKVYWGNGSQVISPHDDSILDEILNCLEIPDDHWNIDELKNNEMVKNCQEEVTTKYMEYIRSSLHNDVLEQNKQANISTVYSAMHGVGHEFILKAFAAANLKAPLSVKDQQDPNPDFPTVVFPNPEEKECLEMSKALAEQNEVQLVLVNDPDADRLAVAEYNIDTKSWKVFSGNEMGSLLGWWLLKQHLIRAESDESGASEPVYLLASFVSSKMLAAVSRGKGLFVETLTGFKWMGNATLLLKKEGKVPIFAFEEAIGYMCSPIVPDKDGVSAAVQVASLASHLYSRGSSLQNQLQVLYRDFGYHVSYNGYFIFNEPTVVQKIFLRIRNFHGKGIYPKTVGPCEVVFLNDFTAGVKIPEESDSEGEPKISGTGLDQKYTSGEMITFRCSNGLSVTVRTSGTEPKLKYYTELVCQADTVCAQEAKKMELETMVKEFIDELIQPKENGLTG</sequence>
<evidence type="ECO:0008006" key="12">
    <source>
        <dbReference type="Google" id="ProtNLM"/>
    </source>
</evidence>
<dbReference type="InterPro" id="IPR016055">
    <property type="entry name" value="A-D-PHexomutase_a/b/a-I/II/III"/>
</dbReference>
<evidence type="ECO:0000256" key="6">
    <source>
        <dbReference type="ARBA" id="ARBA00023235"/>
    </source>
</evidence>
<keyword evidence="3" id="KW-0597">Phosphoprotein</keyword>
<feature type="domain" description="Alpha-D-phosphohexomutase alpha/beta/alpha" evidence="8">
    <location>
        <begin position="220"/>
        <end position="324"/>
    </location>
</feature>
<dbReference type="GO" id="GO:0006166">
    <property type="term" value="P:purine ribonucleoside salvage"/>
    <property type="evidence" value="ECO:0007669"/>
    <property type="project" value="TreeGrafter"/>
</dbReference>
<keyword evidence="11" id="KW-1185">Reference proteome</keyword>
<dbReference type="Gene3D" id="3.40.120.10">
    <property type="entry name" value="Alpha-D-Glucose-1,6-Bisphosphate, subunit A, domain 3"/>
    <property type="match status" value="3"/>
</dbReference>
<dbReference type="SUPFAM" id="SSF53738">
    <property type="entry name" value="Phosphoglucomutase, first 3 domains"/>
    <property type="match status" value="3"/>
</dbReference>
<dbReference type="CDD" id="cd05799">
    <property type="entry name" value="PGM2"/>
    <property type="match status" value="1"/>
</dbReference>
<evidence type="ECO:0000256" key="3">
    <source>
        <dbReference type="ARBA" id="ARBA00022553"/>
    </source>
</evidence>
<comment type="caution">
    <text evidence="10">The sequence shown here is derived from an EMBL/GenBank/DDBJ whole genome shotgun (WGS) entry which is preliminary data.</text>
</comment>
<dbReference type="EMBL" id="CAJOBZ010000032">
    <property type="protein sequence ID" value="CAF4894082.1"/>
    <property type="molecule type" value="Genomic_DNA"/>
</dbReference>
<comment type="cofactor">
    <cofactor evidence="1">
        <name>Mg(2+)</name>
        <dbReference type="ChEBI" id="CHEBI:18420"/>
    </cofactor>
</comment>
<dbReference type="PANTHER" id="PTHR45745">
    <property type="entry name" value="PHOSPHOMANNOMUTASE 45A"/>
    <property type="match status" value="1"/>
</dbReference>
<comment type="similarity">
    <text evidence="2">Belongs to the phosphohexose mutase family.</text>
</comment>
<dbReference type="InterPro" id="IPR005845">
    <property type="entry name" value="A-D-PHexomutase_a/b/a-II"/>
</dbReference>
<accession>A0A821USB1</accession>
<dbReference type="PROSITE" id="PS00710">
    <property type="entry name" value="PGM_PMM"/>
    <property type="match status" value="1"/>
</dbReference>
<evidence type="ECO:0000259" key="9">
    <source>
        <dbReference type="Pfam" id="PF02880"/>
    </source>
</evidence>
<evidence type="ECO:0000259" key="8">
    <source>
        <dbReference type="Pfam" id="PF02879"/>
    </source>
</evidence>
<dbReference type="Proteomes" id="UP000663880">
    <property type="component" value="Unassembled WGS sequence"/>
</dbReference>
<keyword evidence="6" id="KW-0413">Isomerase</keyword>
<evidence type="ECO:0000256" key="5">
    <source>
        <dbReference type="ARBA" id="ARBA00022842"/>
    </source>
</evidence>
<evidence type="ECO:0000259" key="7">
    <source>
        <dbReference type="Pfam" id="PF02878"/>
    </source>
</evidence>
<evidence type="ECO:0000256" key="4">
    <source>
        <dbReference type="ARBA" id="ARBA00022723"/>
    </source>
</evidence>
<gene>
    <name evidence="10" type="ORF">PMACD_LOCUS10725</name>
</gene>
<dbReference type="Pfam" id="PF02880">
    <property type="entry name" value="PGM_PMM_III"/>
    <property type="match status" value="1"/>
</dbReference>
<evidence type="ECO:0000256" key="1">
    <source>
        <dbReference type="ARBA" id="ARBA00001946"/>
    </source>
</evidence>
<dbReference type="GO" id="GO:0005634">
    <property type="term" value="C:nucleus"/>
    <property type="evidence" value="ECO:0007669"/>
    <property type="project" value="TreeGrafter"/>
</dbReference>
<evidence type="ECO:0000256" key="2">
    <source>
        <dbReference type="ARBA" id="ARBA00010231"/>
    </source>
</evidence>
<organism evidence="10 11">
    <name type="scientific">Pieris macdunnoughi</name>
    <dbReference type="NCBI Taxonomy" id="345717"/>
    <lineage>
        <taxon>Eukaryota</taxon>
        <taxon>Metazoa</taxon>
        <taxon>Ecdysozoa</taxon>
        <taxon>Arthropoda</taxon>
        <taxon>Hexapoda</taxon>
        <taxon>Insecta</taxon>
        <taxon>Pterygota</taxon>
        <taxon>Neoptera</taxon>
        <taxon>Endopterygota</taxon>
        <taxon>Lepidoptera</taxon>
        <taxon>Glossata</taxon>
        <taxon>Ditrysia</taxon>
        <taxon>Papilionoidea</taxon>
        <taxon>Pieridae</taxon>
        <taxon>Pierinae</taxon>
        <taxon>Pieris</taxon>
    </lineage>
</organism>
<dbReference type="OrthoDB" id="8300170at2759"/>
<proteinExistence type="inferred from homology"/>
<dbReference type="Pfam" id="PF02879">
    <property type="entry name" value="PGM_PMM_II"/>
    <property type="match status" value="1"/>
</dbReference>
<feature type="domain" description="Alpha-D-phosphohexomutase alpha/beta/alpha" evidence="7">
    <location>
        <begin position="50"/>
        <end position="188"/>
    </location>
</feature>
<evidence type="ECO:0000313" key="10">
    <source>
        <dbReference type="EMBL" id="CAF4894082.1"/>
    </source>
</evidence>
<feature type="domain" description="Alpha-D-phosphohexomutase alpha/beta/alpha" evidence="9">
    <location>
        <begin position="367"/>
        <end position="459"/>
    </location>
</feature>
<reference evidence="10" key="1">
    <citation type="submission" date="2021-02" db="EMBL/GenBank/DDBJ databases">
        <authorList>
            <person name="Steward A R."/>
        </authorList>
    </citation>
    <scope>NUCLEOTIDE SEQUENCE</scope>
</reference>
<keyword evidence="4" id="KW-0479">Metal-binding</keyword>
<dbReference type="Pfam" id="PF02878">
    <property type="entry name" value="PGM_PMM_I"/>
    <property type="match status" value="1"/>
</dbReference>
<evidence type="ECO:0000313" key="11">
    <source>
        <dbReference type="Proteomes" id="UP000663880"/>
    </source>
</evidence>